<keyword evidence="1" id="KW-0812">Transmembrane</keyword>
<evidence type="ECO:0000256" key="1">
    <source>
        <dbReference type="SAM" id="Phobius"/>
    </source>
</evidence>
<evidence type="ECO:0000313" key="2">
    <source>
        <dbReference type="EMBL" id="KAF9527062.1"/>
    </source>
</evidence>
<sequence length="216" mass="24115">MNHSTIGLLYPCLSSQLETNLLDPNDSFHAFNQYAAVGSFSILTWDILNFAIQDYQLLSAHKPTILTILSLTSRISALINEIFSVLLLTSLSGPCVLYLTASAAFYFVHRICTNALFYARVHGVYRMQPLVIRCFQCLWFMSLGGAAMVFLGSHSSHRTEKNACPLRVDGPYLLVAIVSDGLFELLVCIAVTYRIGSDRSDSPRRTLWKRVLGRGE</sequence>
<reference evidence="2" key="1">
    <citation type="submission" date="2020-11" db="EMBL/GenBank/DDBJ databases">
        <authorList>
            <consortium name="DOE Joint Genome Institute"/>
            <person name="Ahrendt S."/>
            <person name="Riley R."/>
            <person name="Andreopoulos W."/>
            <person name="Labutti K."/>
            <person name="Pangilinan J."/>
            <person name="Ruiz-Duenas F.J."/>
            <person name="Barrasa J.M."/>
            <person name="Sanchez-Garcia M."/>
            <person name="Camarero S."/>
            <person name="Miyauchi S."/>
            <person name="Serrano A."/>
            <person name="Linde D."/>
            <person name="Babiker R."/>
            <person name="Drula E."/>
            <person name="Ayuso-Fernandez I."/>
            <person name="Pacheco R."/>
            <person name="Padilla G."/>
            <person name="Ferreira P."/>
            <person name="Barriuso J."/>
            <person name="Kellner H."/>
            <person name="Castanera R."/>
            <person name="Alfaro M."/>
            <person name="Ramirez L."/>
            <person name="Pisabarro A.G."/>
            <person name="Kuo A."/>
            <person name="Tritt A."/>
            <person name="Lipzen A."/>
            <person name="He G."/>
            <person name="Yan M."/>
            <person name="Ng V."/>
            <person name="Cullen D."/>
            <person name="Martin F."/>
            <person name="Rosso M.-N."/>
            <person name="Henrissat B."/>
            <person name="Hibbett D."/>
            <person name="Martinez A.T."/>
            <person name="Grigoriev I.V."/>
        </authorList>
    </citation>
    <scope>NUCLEOTIDE SEQUENCE</scope>
    <source>
        <strain evidence="2">CBS 506.95</strain>
    </source>
</reference>
<dbReference type="AlphaFoldDB" id="A0A9P6EDG5"/>
<gene>
    <name evidence="2" type="ORF">CPB83DRAFT_429270</name>
</gene>
<dbReference type="EMBL" id="MU157864">
    <property type="protein sequence ID" value="KAF9527062.1"/>
    <property type="molecule type" value="Genomic_DNA"/>
</dbReference>
<comment type="caution">
    <text evidence="2">The sequence shown here is derived from an EMBL/GenBank/DDBJ whole genome shotgun (WGS) entry which is preliminary data.</text>
</comment>
<dbReference type="Proteomes" id="UP000807306">
    <property type="component" value="Unassembled WGS sequence"/>
</dbReference>
<feature type="transmembrane region" description="Helical" evidence="1">
    <location>
        <begin position="130"/>
        <end position="152"/>
    </location>
</feature>
<keyword evidence="3" id="KW-1185">Reference proteome</keyword>
<organism evidence="2 3">
    <name type="scientific">Crepidotus variabilis</name>
    <dbReference type="NCBI Taxonomy" id="179855"/>
    <lineage>
        <taxon>Eukaryota</taxon>
        <taxon>Fungi</taxon>
        <taxon>Dikarya</taxon>
        <taxon>Basidiomycota</taxon>
        <taxon>Agaricomycotina</taxon>
        <taxon>Agaricomycetes</taxon>
        <taxon>Agaricomycetidae</taxon>
        <taxon>Agaricales</taxon>
        <taxon>Agaricineae</taxon>
        <taxon>Crepidotaceae</taxon>
        <taxon>Crepidotus</taxon>
    </lineage>
</organism>
<feature type="transmembrane region" description="Helical" evidence="1">
    <location>
        <begin position="172"/>
        <end position="195"/>
    </location>
</feature>
<accession>A0A9P6EDG5</accession>
<protein>
    <submittedName>
        <fullName evidence="2">Uncharacterized protein</fullName>
    </submittedName>
</protein>
<keyword evidence="1" id="KW-0472">Membrane</keyword>
<keyword evidence="1" id="KW-1133">Transmembrane helix</keyword>
<proteinExistence type="predicted"/>
<name>A0A9P6EDG5_9AGAR</name>
<dbReference type="OrthoDB" id="3038990at2759"/>
<evidence type="ECO:0000313" key="3">
    <source>
        <dbReference type="Proteomes" id="UP000807306"/>
    </source>
</evidence>
<feature type="transmembrane region" description="Helical" evidence="1">
    <location>
        <begin position="96"/>
        <end position="118"/>
    </location>
</feature>